<protein>
    <submittedName>
        <fullName evidence="2">Uncharacterized protein</fullName>
    </submittedName>
</protein>
<proteinExistence type="predicted"/>
<feature type="coiled-coil region" evidence="1">
    <location>
        <begin position="212"/>
        <end position="257"/>
    </location>
</feature>
<keyword evidence="1" id="KW-0175">Coiled coil</keyword>
<comment type="caution">
    <text evidence="2">The sequence shown here is derived from an EMBL/GenBank/DDBJ whole genome shotgun (WGS) entry which is preliminary data.</text>
</comment>
<evidence type="ECO:0000256" key="1">
    <source>
        <dbReference type="SAM" id="Coils"/>
    </source>
</evidence>
<dbReference type="AlphaFoldDB" id="A0A1F5EQS1"/>
<dbReference type="Proteomes" id="UP000186545">
    <property type="component" value="Unassembled WGS sequence"/>
</dbReference>
<reference evidence="2 3" key="1">
    <citation type="journal article" date="2016" name="Nat. Commun.">
        <title>Thousands of microbial genomes shed light on interconnected biogeochemical processes in an aquifer system.</title>
        <authorList>
            <person name="Anantharaman K."/>
            <person name="Brown C.T."/>
            <person name="Hug L.A."/>
            <person name="Sharon I."/>
            <person name="Castelle C.J."/>
            <person name="Probst A.J."/>
            <person name="Thomas B.C."/>
            <person name="Singh A."/>
            <person name="Wilkins M.J."/>
            <person name="Karaoz U."/>
            <person name="Brodie E.L."/>
            <person name="Williams K.H."/>
            <person name="Hubbard S.S."/>
            <person name="Banfield J.F."/>
        </authorList>
    </citation>
    <scope>NUCLEOTIDE SEQUENCE [LARGE SCALE GENOMIC DNA]</scope>
</reference>
<organism evidence="2 3">
    <name type="scientific">Candidatus Campbellbacteria bacterium RIFCSPLOWO2_02_FULL_35_11</name>
    <dbReference type="NCBI Taxonomy" id="1797581"/>
    <lineage>
        <taxon>Bacteria</taxon>
        <taxon>Candidatus Campbelliibacteriota</taxon>
    </lineage>
</organism>
<name>A0A1F5EQS1_9BACT</name>
<evidence type="ECO:0000313" key="2">
    <source>
        <dbReference type="EMBL" id="OGD69690.1"/>
    </source>
</evidence>
<evidence type="ECO:0000313" key="3">
    <source>
        <dbReference type="Proteomes" id="UP000186545"/>
    </source>
</evidence>
<sequence>MPRGDRGGFLKSQKLGTVAGRLRPALFNCRRSDRQQLVLTNIYFVVYSLQDSMAFVLSKVENFYLEVVMNMNTLFGDETFGYLEMISDASEIVPGKEDGATIEFRTYKDHATGLLIRVRKSSNAPVGAEFLPTKVEAPDGRLLWVYSAEKVKGGLGRLCIIDAQLIIAVVDRRFVHKVAILERIEKGNLIDGLETVLVKRTVADHFRLEPNYSETEDAVIETIRRLEKQKREAEEVRRAEERAAKEAEREAARKARVTEILARGEVSGKTEFGKYQRGVPVVSDEEWPLLGIGKSVVFVDGIGADGSIVGTTGIYFVTARDRGGRPKKQYVAKIVLQRHAVEGEMSDIIAKPAIDLGAYPQVIIDLPKEAAEKSSLRSGYNQLPLVNSDQLADLKAKGLNSGTPVALESSDERAQIVLMTGQSDGRNTIGEFAFVRI</sequence>
<dbReference type="EMBL" id="MFAD01000040">
    <property type="protein sequence ID" value="OGD69690.1"/>
    <property type="molecule type" value="Genomic_DNA"/>
</dbReference>
<accession>A0A1F5EQS1</accession>
<gene>
    <name evidence="2" type="ORF">A3I18_01040</name>
</gene>